<feature type="compositionally biased region" description="Basic and acidic residues" evidence="1">
    <location>
        <begin position="127"/>
        <end position="163"/>
    </location>
</feature>
<feature type="compositionally biased region" description="Basic and acidic residues" evidence="1">
    <location>
        <begin position="15"/>
        <end position="25"/>
    </location>
</feature>
<proteinExistence type="predicted"/>
<evidence type="ECO:0000313" key="3">
    <source>
        <dbReference type="Proteomes" id="UP000026960"/>
    </source>
</evidence>
<reference evidence="2" key="2">
    <citation type="submission" date="2015-03" db="UniProtKB">
        <authorList>
            <consortium name="EnsemblPlants"/>
        </authorList>
    </citation>
    <scope>IDENTIFICATION</scope>
</reference>
<dbReference type="Proteomes" id="UP000026960">
    <property type="component" value="Chromosome 3"/>
</dbReference>
<dbReference type="HOGENOM" id="CLU_1790083_0_0_1"/>
<dbReference type="AlphaFoldDB" id="A0A0D3FKK5"/>
<organism evidence="2">
    <name type="scientific">Oryza barthii</name>
    <dbReference type="NCBI Taxonomy" id="65489"/>
    <lineage>
        <taxon>Eukaryota</taxon>
        <taxon>Viridiplantae</taxon>
        <taxon>Streptophyta</taxon>
        <taxon>Embryophyta</taxon>
        <taxon>Tracheophyta</taxon>
        <taxon>Spermatophyta</taxon>
        <taxon>Magnoliopsida</taxon>
        <taxon>Liliopsida</taxon>
        <taxon>Poales</taxon>
        <taxon>Poaceae</taxon>
        <taxon>BOP clade</taxon>
        <taxon>Oryzoideae</taxon>
        <taxon>Oryzeae</taxon>
        <taxon>Oryzinae</taxon>
        <taxon>Oryza</taxon>
    </lineage>
</organism>
<evidence type="ECO:0000256" key="1">
    <source>
        <dbReference type="SAM" id="MobiDB-lite"/>
    </source>
</evidence>
<feature type="region of interest" description="Disordered" evidence="1">
    <location>
        <begin position="11"/>
        <end position="51"/>
    </location>
</feature>
<dbReference type="Gramene" id="OBART03G23670.1">
    <property type="protein sequence ID" value="OBART03G23670.1"/>
    <property type="gene ID" value="OBART03G23670"/>
</dbReference>
<protein>
    <submittedName>
        <fullName evidence="2">Uncharacterized protein</fullName>
    </submittedName>
</protein>
<accession>A0A0D3FKK5</accession>
<dbReference type="EnsemblPlants" id="OBART03G23670.1">
    <property type="protein sequence ID" value="OBART03G23670.1"/>
    <property type="gene ID" value="OBART03G23670"/>
</dbReference>
<keyword evidence="3" id="KW-1185">Reference proteome</keyword>
<evidence type="ECO:0000313" key="2">
    <source>
        <dbReference type="EnsemblPlants" id="OBART03G23670.1"/>
    </source>
</evidence>
<sequence length="172" mass="18591">MAYLEVVIGEGGEGGGEREGKEKPAEGMGRPASACSSAAPSLLNPRPPVRSASIRAAGSSSAALGLIRTCHARPLHGHRRRRYGEWGLAMGRRGAVWGCRPGKGKRGIGRGSGEERHRLGAPAEEGEEKRWPGKRRTPGEEKERRQREGKRGSGHEDKGERGKGGFHILFWI</sequence>
<name>A0A0D3FKK5_9ORYZ</name>
<feature type="region of interest" description="Disordered" evidence="1">
    <location>
        <begin position="100"/>
        <end position="167"/>
    </location>
</feature>
<dbReference type="PaxDb" id="65489-OBART03G23670.1"/>
<feature type="compositionally biased region" description="Low complexity" evidence="1">
    <location>
        <begin position="31"/>
        <end position="41"/>
    </location>
</feature>
<reference evidence="2" key="1">
    <citation type="journal article" date="2009" name="Rice">
        <title>De Novo Next Generation Sequencing of Plant Genomes.</title>
        <authorList>
            <person name="Rounsley S."/>
            <person name="Marri P.R."/>
            <person name="Yu Y."/>
            <person name="He R."/>
            <person name="Sisneros N."/>
            <person name="Goicoechea J.L."/>
            <person name="Lee S.J."/>
            <person name="Angelova A."/>
            <person name="Kudrna D."/>
            <person name="Luo M."/>
            <person name="Affourtit J."/>
            <person name="Desany B."/>
            <person name="Knight J."/>
            <person name="Niazi F."/>
            <person name="Egholm M."/>
            <person name="Wing R.A."/>
        </authorList>
    </citation>
    <scope>NUCLEOTIDE SEQUENCE [LARGE SCALE GENOMIC DNA]</scope>
    <source>
        <strain evidence="2">cv. IRGC 105608</strain>
    </source>
</reference>